<feature type="transmembrane region" description="Helical" evidence="6">
    <location>
        <begin position="17"/>
        <end position="38"/>
    </location>
</feature>
<evidence type="ECO:0000313" key="9">
    <source>
        <dbReference type="Proteomes" id="UP000431092"/>
    </source>
</evidence>
<keyword evidence="2 6" id="KW-0812">Transmembrane</keyword>
<keyword evidence="3 6" id="KW-1133">Transmembrane helix</keyword>
<feature type="transmembrane region" description="Helical" evidence="6">
    <location>
        <begin position="130"/>
        <end position="155"/>
    </location>
</feature>
<dbReference type="InterPro" id="IPR013525">
    <property type="entry name" value="ABC2_TM"/>
</dbReference>
<evidence type="ECO:0000313" key="8">
    <source>
        <dbReference type="EMBL" id="MTB71424.1"/>
    </source>
</evidence>
<evidence type="ECO:0000259" key="7">
    <source>
        <dbReference type="Pfam" id="PF01061"/>
    </source>
</evidence>
<dbReference type="EMBL" id="WLVL01000019">
    <property type="protein sequence ID" value="MTB71424.1"/>
    <property type="molecule type" value="Genomic_DNA"/>
</dbReference>
<protein>
    <submittedName>
        <fullName evidence="8">ABC transporter permease</fullName>
    </submittedName>
</protein>
<sequence>MNTTYYRLEIARIFRDWVGLIFTVGIPLFMYLIFGAAAEYKDETAGNGNVAAYLMVSMAAYGAVTATTGIGGYAAIERAFGWGRQLGLTPMRDGTYVGVKTATAITICLQPLVLIYLIGWLTGARADWQVWVLAPIITVVGAAAFAIYGMVFGLWMRSESAGGAAGGSLVILAFLGNIFMPLSGTLLTIAKFTPLYGLIQLVRYPLTEGRIMTPDGLIEEPLWVPLANVAAWLLILAMLATWLVRRSRGRQ</sequence>
<dbReference type="GO" id="GO:0046677">
    <property type="term" value="P:response to antibiotic"/>
    <property type="evidence" value="ECO:0007669"/>
    <property type="project" value="UniProtKB-KW"/>
</dbReference>
<dbReference type="Pfam" id="PF01061">
    <property type="entry name" value="ABC2_membrane"/>
    <property type="match status" value="1"/>
</dbReference>
<dbReference type="GO" id="GO:0043190">
    <property type="term" value="C:ATP-binding cassette (ABC) transporter complex"/>
    <property type="evidence" value="ECO:0007669"/>
    <property type="project" value="InterPro"/>
</dbReference>
<evidence type="ECO:0000256" key="3">
    <source>
        <dbReference type="ARBA" id="ARBA00022989"/>
    </source>
</evidence>
<accession>A0A6I3I5G0</accession>
<feature type="transmembrane region" description="Helical" evidence="6">
    <location>
        <begin position="222"/>
        <end position="244"/>
    </location>
</feature>
<feature type="domain" description="ABC-2 type transporter transmembrane" evidence="7">
    <location>
        <begin position="9"/>
        <end position="204"/>
    </location>
</feature>
<dbReference type="Proteomes" id="UP000431092">
    <property type="component" value="Unassembled WGS sequence"/>
</dbReference>
<proteinExistence type="predicted"/>
<comment type="caution">
    <text evidence="8">The sequence shown here is derived from an EMBL/GenBank/DDBJ whole genome shotgun (WGS) entry which is preliminary data.</text>
</comment>
<evidence type="ECO:0000256" key="6">
    <source>
        <dbReference type="SAM" id="Phobius"/>
    </source>
</evidence>
<dbReference type="PANTHER" id="PTHR43229">
    <property type="entry name" value="NODULATION PROTEIN J"/>
    <property type="match status" value="1"/>
</dbReference>
<feature type="transmembrane region" description="Helical" evidence="6">
    <location>
        <begin position="167"/>
        <end position="190"/>
    </location>
</feature>
<feature type="transmembrane region" description="Helical" evidence="6">
    <location>
        <begin position="97"/>
        <end position="118"/>
    </location>
</feature>
<keyword evidence="5" id="KW-0046">Antibiotic resistance</keyword>
<dbReference type="AlphaFoldDB" id="A0A6I3I5G0"/>
<dbReference type="RefSeq" id="WP_154592752.1">
    <property type="nucleotide sequence ID" value="NZ_CP171001.1"/>
</dbReference>
<feature type="transmembrane region" description="Helical" evidence="6">
    <location>
        <begin position="50"/>
        <end position="76"/>
    </location>
</feature>
<dbReference type="GO" id="GO:0140359">
    <property type="term" value="F:ABC-type transporter activity"/>
    <property type="evidence" value="ECO:0007669"/>
    <property type="project" value="InterPro"/>
</dbReference>
<dbReference type="PANTHER" id="PTHR43229:SF2">
    <property type="entry name" value="NODULATION PROTEIN J"/>
    <property type="match status" value="1"/>
</dbReference>
<reference evidence="8 9" key="1">
    <citation type="submission" date="2019-11" db="EMBL/GenBank/DDBJ databases">
        <title>Whole genome sequencing identifies a novel species of the genus Arsenicicoccus isolated from human blood.</title>
        <authorList>
            <person name="Jeong J.H."/>
            <person name="Kweon O.J."/>
            <person name="Kim H.R."/>
            <person name="Kim T.-H."/>
            <person name="Ha S.-M."/>
            <person name="Lee M.-K."/>
        </authorList>
    </citation>
    <scope>NUCLEOTIDE SEQUENCE [LARGE SCALE GENOMIC DNA]</scope>
    <source>
        <strain evidence="8 9">MKL-02</strain>
    </source>
</reference>
<organism evidence="8 9">
    <name type="scientific">Arsenicicoccus cauae</name>
    <dbReference type="NCBI Taxonomy" id="2663847"/>
    <lineage>
        <taxon>Bacteria</taxon>
        <taxon>Bacillati</taxon>
        <taxon>Actinomycetota</taxon>
        <taxon>Actinomycetes</taxon>
        <taxon>Micrococcales</taxon>
        <taxon>Intrasporangiaceae</taxon>
        <taxon>Arsenicicoccus</taxon>
    </lineage>
</organism>
<comment type="subcellular location">
    <subcellularLocation>
        <location evidence="1">Membrane</location>
        <topology evidence="1">Multi-pass membrane protein</topology>
    </subcellularLocation>
</comment>
<keyword evidence="9" id="KW-1185">Reference proteome</keyword>
<evidence type="ECO:0000256" key="1">
    <source>
        <dbReference type="ARBA" id="ARBA00004141"/>
    </source>
</evidence>
<keyword evidence="4 6" id="KW-0472">Membrane</keyword>
<dbReference type="PIRSF" id="PIRSF006648">
    <property type="entry name" value="DrrB"/>
    <property type="match status" value="1"/>
</dbReference>
<gene>
    <name evidence="8" type="ORF">GGG17_05465</name>
</gene>
<dbReference type="InterPro" id="IPR000412">
    <property type="entry name" value="ABC_2_transport"/>
</dbReference>
<evidence type="ECO:0000256" key="2">
    <source>
        <dbReference type="ARBA" id="ARBA00022692"/>
    </source>
</evidence>
<dbReference type="InterPro" id="IPR051784">
    <property type="entry name" value="Nod_factor_ABC_transporter"/>
</dbReference>
<name>A0A6I3I5G0_9MICO</name>
<evidence type="ECO:0000256" key="5">
    <source>
        <dbReference type="ARBA" id="ARBA00023251"/>
    </source>
</evidence>
<evidence type="ECO:0000256" key="4">
    <source>
        <dbReference type="ARBA" id="ARBA00023136"/>
    </source>
</evidence>